<evidence type="ECO:0000313" key="4">
    <source>
        <dbReference type="Proteomes" id="UP000284794"/>
    </source>
</evidence>
<dbReference type="Gene3D" id="3.40.50.12780">
    <property type="entry name" value="N-terminal domain of ligase-like"/>
    <property type="match status" value="1"/>
</dbReference>
<dbReference type="Proteomes" id="UP000284794">
    <property type="component" value="Unassembled WGS sequence"/>
</dbReference>
<dbReference type="InterPro" id="IPR050237">
    <property type="entry name" value="ATP-dep_AMP-bd_enzyme"/>
</dbReference>
<dbReference type="GO" id="GO:0016878">
    <property type="term" value="F:acid-thiol ligase activity"/>
    <property type="evidence" value="ECO:0007669"/>
    <property type="project" value="UniProtKB-ARBA"/>
</dbReference>
<evidence type="ECO:0000259" key="2">
    <source>
        <dbReference type="Pfam" id="PF13193"/>
    </source>
</evidence>
<dbReference type="EMBL" id="QSIS01000009">
    <property type="protein sequence ID" value="RHD08229.1"/>
    <property type="molecule type" value="Genomic_DNA"/>
</dbReference>
<dbReference type="InterPro" id="IPR045851">
    <property type="entry name" value="AMP-bd_C_sf"/>
</dbReference>
<feature type="domain" description="AMP-binding enzyme C-terminal" evidence="2">
    <location>
        <begin position="474"/>
        <end position="549"/>
    </location>
</feature>
<comment type="caution">
    <text evidence="3">The sequence shown here is derived from an EMBL/GenBank/DDBJ whole genome shotgun (WGS) entry which is preliminary data.</text>
</comment>
<dbReference type="InterPro" id="IPR000873">
    <property type="entry name" value="AMP-dep_synth/lig_dom"/>
</dbReference>
<dbReference type="AlphaFoldDB" id="A0A414DC68"/>
<reference evidence="3 4" key="1">
    <citation type="submission" date="2018-08" db="EMBL/GenBank/DDBJ databases">
        <title>A genome reference for cultivated species of the human gut microbiota.</title>
        <authorList>
            <person name="Zou Y."/>
            <person name="Xue W."/>
            <person name="Luo G."/>
        </authorList>
    </citation>
    <scope>NUCLEOTIDE SEQUENCE [LARGE SCALE GENOMIC DNA]</scope>
    <source>
        <strain evidence="3 4">AM32-2AC</strain>
    </source>
</reference>
<dbReference type="Pfam" id="PF00501">
    <property type="entry name" value="AMP-binding"/>
    <property type="match status" value="1"/>
</dbReference>
<proteinExistence type="predicted"/>
<dbReference type="SUPFAM" id="SSF56801">
    <property type="entry name" value="Acetyl-CoA synthetase-like"/>
    <property type="match status" value="1"/>
</dbReference>
<dbReference type="PROSITE" id="PS00455">
    <property type="entry name" value="AMP_BINDING"/>
    <property type="match status" value="1"/>
</dbReference>
<dbReference type="PANTHER" id="PTHR43767:SF1">
    <property type="entry name" value="NONRIBOSOMAL PEPTIDE SYNTHASE PES1 (EUROFUNG)-RELATED"/>
    <property type="match status" value="1"/>
</dbReference>
<dbReference type="PANTHER" id="PTHR43767">
    <property type="entry name" value="LONG-CHAIN-FATTY-ACID--COA LIGASE"/>
    <property type="match status" value="1"/>
</dbReference>
<dbReference type="InterPro" id="IPR020845">
    <property type="entry name" value="AMP-binding_CS"/>
</dbReference>
<protein>
    <submittedName>
        <fullName evidence="3">Long-chain fatty acid--CoA ligase</fullName>
    </submittedName>
</protein>
<gene>
    <name evidence="3" type="ORF">DW811_08065</name>
</gene>
<evidence type="ECO:0000259" key="1">
    <source>
        <dbReference type="Pfam" id="PF00501"/>
    </source>
</evidence>
<evidence type="ECO:0000313" key="3">
    <source>
        <dbReference type="EMBL" id="RHD08229.1"/>
    </source>
</evidence>
<organism evidence="3 4">
    <name type="scientific">Lachnospira eligens</name>
    <dbReference type="NCBI Taxonomy" id="39485"/>
    <lineage>
        <taxon>Bacteria</taxon>
        <taxon>Bacillati</taxon>
        <taxon>Bacillota</taxon>
        <taxon>Clostridia</taxon>
        <taxon>Lachnospirales</taxon>
        <taxon>Lachnospiraceae</taxon>
        <taxon>Lachnospira</taxon>
    </lineage>
</organism>
<accession>A0A414DC68</accession>
<dbReference type="Pfam" id="PF13193">
    <property type="entry name" value="AMP-binding_C"/>
    <property type="match status" value="1"/>
</dbReference>
<feature type="domain" description="AMP-dependent synthetase/ligase" evidence="1">
    <location>
        <begin position="29"/>
        <end position="412"/>
    </location>
</feature>
<dbReference type="InterPro" id="IPR042099">
    <property type="entry name" value="ANL_N_sf"/>
</dbReference>
<dbReference type="InterPro" id="IPR025110">
    <property type="entry name" value="AMP-bd_C"/>
</dbReference>
<dbReference type="Gene3D" id="3.30.300.30">
    <property type="match status" value="1"/>
</dbReference>
<name>A0A414DC68_9FIRM</name>
<keyword evidence="3" id="KW-0436">Ligase</keyword>
<sequence>MDKPWLKYYSEEAIHTPLPQKTLYRYLYENNRNHMESIALNYFGNRITYRKFFEYIKETADAFAMAGIKHGDIVTILSLITPETIYCIYALNYIGAVANMGYLSLSEDEIVQMVEKTKSKAVIVLDVVVEKVMHIQKRLTSELTIILPVEASMPGMMKAIVKMKKKKRHNDRKQMMTYPSFVKKYEVQKRAEEVLWEENQPAVLVYTSGTTGEPKGVVLTNDNINAVAFQYRYSGLRFRTGETILTFMPPFLAIGFCLNVHMPLTIGLEEVISPNPDVVVLTKLYKKCRPNHFVAAPTNILQIIDAMKGRSMSHCITLAGGVESMTPQQEEVVNIYLAEHGSDAKYITGYGMTEFAATVTTGLNNVYRENTLGIPLCKTIVKIVDTKTGKELPYGEVGELCFHTPSQMKEYYQNPKETAETIRQHEDGMKWIHTGDLGWVDQDGFVHFKGRMKRIYMTQGEDGTLYKVFPARTEMVLMELGNVKKCAVTVRMEGKLVKEQIAYLVLDKKEEKDNVLKTVRAHCRKMLPSHSVPGRYIILDEIPLTQSGKTDYRALEKMKKD</sequence>
<dbReference type="CDD" id="cd04433">
    <property type="entry name" value="AFD_class_I"/>
    <property type="match status" value="1"/>
</dbReference>